<sequence length="30" mass="3133">MLEPPRQLATPPPSLAGVVIDIPGLEPKVP</sequence>
<reference evidence="1" key="1">
    <citation type="journal article" date="2014" name="Front. Microbiol.">
        <title>High frequency of phylogenetically diverse reductive dehalogenase-homologous genes in deep subseafloor sedimentary metagenomes.</title>
        <authorList>
            <person name="Kawai M."/>
            <person name="Futagami T."/>
            <person name="Toyoda A."/>
            <person name="Takaki Y."/>
            <person name="Nishi S."/>
            <person name="Hori S."/>
            <person name="Arai W."/>
            <person name="Tsubouchi T."/>
            <person name="Morono Y."/>
            <person name="Uchiyama I."/>
            <person name="Ito T."/>
            <person name="Fujiyama A."/>
            <person name="Inagaki F."/>
            <person name="Takami H."/>
        </authorList>
    </citation>
    <scope>NUCLEOTIDE SEQUENCE</scope>
    <source>
        <strain evidence="1">Expedition CK06-06</strain>
    </source>
</reference>
<gene>
    <name evidence="1" type="ORF">S01H4_42086</name>
</gene>
<evidence type="ECO:0000313" key="1">
    <source>
        <dbReference type="EMBL" id="GAH03845.1"/>
    </source>
</evidence>
<name>X1D6C5_9ZZZZ</name>
<feature type="non-terminal residue" evidence="1">
    <location>
        <position position="30"/>
    </location>
</feature>
<comment type="caution">
    <text evidence="1">The sequence shown here is derived from an EMBL/GenBank/DDBJ whole genome shotgun (WGS) entry which is preliminary data.</text>
</comment>
<accession>X1D6C5</accession>
<proteinExistence type="predicted"/>
<dbReference type="EMBL" id="BART01023077">
    <property type="protein sequence ID" value="GAH03845.1"/>
    <property type="molecule type" value="Genomic_DNA"/>
</dbReference>
<organism evidence="1">
    <name type="scientific">marine sediment metagenome</name>
    <dbReference type="NCBI Taxonomy" id="412755"/>
    <lineage>
        <taxon>unclassified sequences</taxon>
        <taxon>metagenomes</taxon>
        <taxon>ecological metagenomes</taxon>
    </lineage>
</organism>
<dbReference type="AlphaFoldDB" id="X1D6C5"/>
<protein>
    <submittedName>
        <fullName evidence="1">Uncharacterized protein</fullName>
    </submittedName>
</protein>